<sequence length="300" mass="32375">MNVKTKDKIATGVFYAIAAIIVIILASLLGYILVKGVPQLSWQFLTTPPKSFQAGGGIGPEIWNSFYMLIITMIISVPIALGAGIYMAEYARKNWLTDLIRTMIEVLSSLPSIVVGLFGFLVFVIQMGWSFSVISGALTLTIFNLPLLIRVVEDALNAIPNTQREAGLALGLTRWETITRVLIPAALPAIITGIILAAGRVFGEAAALIFTAGQSTPILDFTNWNPAEITSPLNIFRPAETLAVHIWKINGEGIMPDARAVSDGASAVLIISVLLFNILARILGKIVFKKNDVFVLKGVL</sequence>
<gene>
    <name evidence="11" type="ORF">MCOL2_01200</name>
</gene>
<evidence type="ECO:0000256" key="4">
    <source>
        <dbReference type="ARBA" id="ARBA00022475"/>
    </source>
</evidence>
<feature type="domain" description="ABC transmembrane type-1" evidence="10">
    <location>
        <begin position="62"/>
        <end position="280"/>
    </location>
</feature>
<dbReference type="CDD" id="cd06261">
    <property type="entry name" value="TM_PBP2"/>
    <property type="match status" value="1"/>
</dbReference>
<dbReference type="PATRIC" id="fig|1265822.4.peg.245"/>
<dbReference type="GO" id="GO:0005315">
    <property type="term" value="F:phosphate transmembrane transporter activity"/>
    <property type="evidence" value="ECO:0007669"/>
    <property type="project" value="InterPro"/>
</dbReference>
<dbReference type="RefSeq" id="WP_036061860.1">
    <property type="nucleotide sequence ID" value="NZ_AODM01000005.1"/>
</dbReference>
<comment type="similarity">
    <text evidence="2 9">Belongs to the binding-protein-dependent transport system permease family. CysTW subfamily.</text>
</comment>
<accession>W7DX12</accession>
<evidence type="ECO:0000256" key="2">
    <source>
        <dbReference type="ARBA" id="ARBA00007069"/>
    </source>
</evidence>
<dbReference type="InterPro" id="IPR000515">
    <property type="entry name" value="MetI-like"/>
</dbReference>
<evidence type="ECO:0000256" key="8">
    <source>
        <dbReference type="ARBA" id="ARBA00023136"/>
    </source>
</evidence>
<name>W7DX12_9LIST</name>
<dbReference type="Pfam" id="PF00528">
    <property type="entry name" value="BPD_transp_1"/>
    <property type="match status" value="1"/>
</dbReference>
<feature type="transmembrane region" description="Helical" evidence="9">
    <location>
        <begin position="181"/>
        <end position="202"/>
    </location>
</feature>
<dbReference type="GO" id="GO:0035435">
    <property type="term" value="P:phosphate ion transmembrane transport"/>
    <property type="evidence" value="ECO:0007669"/>
    <property type="project" value="InterPro"/>
</dbReference>
<comment type="subcellular location">
    <subcellularLocation>
        <location evidence="1 9">Cell membrane</location>
        <topology evidence="1 9">Multi-pass membrane protein</topology>
    </subcellularLocation>
</comment>
<keyword evidence="3" id="KW-0813">Transport</keyword>
<dbReference type="InterPro" id="IPR035906">
    <property type="entry name" value="MetI-like_sf"/>
</dbReference>
<feature type="transmembrane region" description="Helical" evidence="9">
    <location>
        <begin position="99"/>
        <end position="123"/>
    </location>
</feature>
<evidence type="ECO:0000256" key="9">
    <source>
        <dbReference type="RuleBase" id="RU363043"/>
    </source>
</evidence>
<feature type="transmembrane region" description="Helical" evidence="9">
    <location>
        <begin position="265"/>
        <end position="284"/>
    </location>
</feature>
<dbReference type="InterPro" id="IPR005672">
    <property type="entry name" value="Phosphate_PstA"/>
</dbReference>
<organism evidence="11 12">
    <name type="scientific">Listeria fleischmannii FSL S10-1203</name>
    <dbReference type="NCBI Taxonomy" id="1265822"/>
    <lineage>
        <taxon>Bacteria</taxon>
        <taxon>Bacillati</taxon>
        <taxon>Bacillota</taxon>
        <taxon>Bacilli</taxon>
        <taxon>Bacillales</taxon>
        <taxon>Listeriaceae</taxon>
        <taxon>Listeria</taxon>
    </lineage>
</organism>
<keyword evidence="8 9" id="KW-0472">Membrane</keyword>
<reference evidence="11 12" key="1">
    <citation type="submission" date="2012-12" db="EMBL/GenBank/DDBJ databases">
        <title>Novel taxa of Listeriaceae from agricultural environments in the United States.</title>
        <authorList>
            <person name="den Bakker H.C."/>
            <person name="Allred A."/>
            <person name="Warchocki S."/>
            <person name="Wright E.M."/>
            <person name="Burrell A."/>
            <person name="Nightingale K.K."/>
            <person name="Kephart D."/>
            <person name="Wiedmann M."/>
        </authorList>
    </citation>
    <scope>NUCLEOTIDE SEQUENCE [LARGE SCALE GENOMIC DNA]</scope>
    <source>
        <strain evidence="11 12">FSL S10-1203</strain>
    </source>
</reference>
<evidence type="ECO:0000256" key="7">
    <source>
        <dbReference type="ARBA" id="ARBA00023016"/>
    </source>
</evidence>
<evidence type="ECO:0000256" key="3">
    <source>
        <dbReference type="ARBA" id="ARBA00022448"/>
    </source>
</evidence>
<evidence type="ECO:0000256" key="6">
    <source>
        <dbReference type="ARBA" id="ARBA00022989"/>
    </source>
</evidence>
<evidence type="ECO:0000313" key="12">
    <source>
        <dbReference type="Proteomes" id="UP000019241"/>
    </source>
</evidence>
<evidence type="ECO:0000256" key="5">
    <source>
        <dbReference type="ARBA" id="ARBA00022692"/>
    </source>
</evidence>
<comment type="caution">
    <text evidence="11">The sequence shown here is derived from an EMBL/GenBank/DDBJ whole genome shotgun (WGS) entry which is preliminary data.</text>
</comment>
<evidence type="ECO:0000313" key="11">
    <source>
        <dbReference type="EMBL" id="EUJ64781.1"/>
    </source>
</evidence>
<dbReference type="PANTHER" id="PTHR43470:SF4">
    <property type="entry name" value="ABC TRANSPORTER PERMEASE PROTEIN YQGI-RELATED"/>
    <property type="match status" value="1"/>
</dbReference>
<feature type="transmembrane region" description="Helical" evidence="9">
    <location>
        <begin position="129"/>
        <end position="149"/>
    </location>
</feature>
<keyword evidence="6 9" id="KW-1133">Transmembrane helix</keyword>
<dbReference type="NCBIfam" id="TIGR00974">
    <property type="entry name" value="3a0107s02c"/>
    <property type="match status" value="1"/>
</dbReference>
<dbReference type="PANTHER" id="PTHR43470">
    <property type="entry name" value="PHOSPHATE TRANSPORT SYSTEM PERMEASE PROTEIN PSTA-RELATED"/>
    <property type="match status" value="1"/>
</dbReference>
<evidence type="ECO:0000256" key="1">
    <source>
        <dbReference type="ARBA" id="ARBA00004651"/>
    </source>
</evidence>
<keyword evidence="5 9" id="KW-0812">Transmembrane</keyword>
<feature type="transmembrane region" description="Helical" evidence="9">
    <location>
        <begin position="66"/>
        <end position="87"/>
    </location>
</feature>
<dbReference type="GO" id="GO:0005886">
    <property type="term" value="C:plasma membrane"/>
    <property type="evidence" value="ECO:0007669"/>
    <property type="project" value="UniProtKB-SubCell"/>
</dbReference>
<dbReference type="SUPFAM" id="SSF161098">
    <property type="entry name" value="MetI-like"/>
    <property type="match status" value="1"/>
</dbReference>
<dbReference type="PROSITE" id="PS50928">
    <property type="entry name" value="ABC_TM1"/>
    <property type="match status" value="1"/>
</dbReference>
<protein>
    <recommendedName>
        <fullName evidence="9">Phosphate transport system permease protein PstA</fullName>
    </recommendedName>
</protein>
<proteinExistence type="inferred from homology"/>
<dbReference type="AlphaFoldDB" id="W7DX12"/>
<dbReference type="Proteomes" id="UP000019241">
    <property type="component" value="Unassembled WGS sequence"/>
</dbReference>
<keyword evidence="7" id="KW-0346">Stress response</keyword>
<dbReference type="Gene3D" id="1.10.3720.10">
    <property type="entry name" value="MetI-like"/>
    <property type="match status" value="1"/>
</dbReference>
<dbReference type="EMBL" id="AODM01000005">
    <property type="protein sequence ID" value="EUJ64781.1"/>
    <property type="molecule type" value="Genomic_DNA"/>
</dbReference>
<feature type="transmembrane region" description="Helical" evidence="9">
    <location>
        <begin position="12"/>
        <end position="34"/>
    </location>
</feature>
<evidence type="ECO:0000259" key="10">
    <source>
        <dbReference type="PROSITE" id="PS50928"/>
    </source>
</evidence>
<keyword evidence="4 9" id="KW-1003">Cell membrane</keyword>